<feature type="domain" description="PEGA" evidence="3">
    <location>
        <begin position="350"/>
        <end position="414"/>
    </location>
</feature>
<dbReference type="RefSeq" id="WP_205133267.1">
    <property type="nucleotide sequence ID" value="NZ_JACSNT010000005.1"/>
</dbReference>
<keyword evidence="2" id="KW-0812">Transmembrane</keyword>
<dbReference type="EMBL" id="JACSNV010000004">
    <property type="protein sequence ID" value="MBM6877256.1"/>
    <property type="molecule type" value="Genomic_DNA"/>
</dbReference>
<feature type="domain" description="PEGA" evidence="3">
    <location>
        <begin position="419"/>
        <end position="472"/>
    </location>
</feature>
<evidence type="ECO:0000313" key="5">
    <source>
        <dbReference type="Proteomes" id="UP000729290"/>
    </source>
</evidence>
<accession>A0ABS2G708</accession>
<feature type="transmembrane region" description="Helical" evidence="2">
    <location>
        <begin position="96"/>
        <end position="118"/>
    </location>
</feature>
<proteinExistence type="predicted"/>
<evidence type="ECO:0000259" key="3">
    <source>
        <dbReference type="Pfam" id="PF08308"/>
    </source>
</evidence>
<keyword evidence="2" id="KW-1133">Transmembrane helix</keyword>
<feature type="region of interest" description="Disordered" evidence="1">
    <location>
        <begin position="52"/>
        <end position="90"/>
    </location>
</feature>
<comment type="caution">
    <text evidence="4">The sequence shown here is derived from an EMBL/GenBank/DDBJ whole genome shotgun (WGS) entry which is preliminary data.</text>
</comment>
<evidence type="ECO:0000256" key="1">
    <source>
        <dbReference type="SAM" id="MobiDB-lite"/>
    </source>
</evidence>
<keyword evidence="5" id="KW-1185">Reference proteome</keyword>
<organism evidence="4 5">
    <name type="scientific">Anaerotignum lactatifermentans</name>
    <dbReference type="NCBI Taxonomy" id="160404"/>
    <lineage>
        <taxon>Bacteria</taxon>
        <taxon>Bacillati</taxon>
        <taxon>Bacillota</taxon>
        <taxon>Clostridia</taxon>
        <taxon>Lachnospirales</taxon>
        <taxon>Anaerotignaceae</taxon>
        <taxon>Anaerotignum</taxon>
    </lineage>
</organism>
<dbReference type="PANTHER" id="PTHR36194:SF1">
    <property type="entry name" value="S-LAYER-LIKE PROTEIN"/>
    <property type="match status" value="1"/>
</dbReference>
<dbReference type="Pfam" id="PF08308">
    <property type="entry name" value="PEGA"/>
    <property type="match status" value="2"/>
</dbReference>
<keyword evidence="2" id="KW-0472">Membrane</keyword>
<gene>
    <name evidence="4" type="ORF">H9X83_03650</name>
</gene>
<evidence type="ECO:0000256" key="2">
    <source>
        <dbReference type="SAM" id="Phobius"/>
    </source>
</evidence>
<sequence length="482" mass="54226">MKDYHFENKRDEFDTTIRLDHINEKLKDLENELPSMEDELGDKDDFLNAFESEKFDDMPRRQPQRREETLEDTRQRPRQPENAGGGPDDFWNKKTIGLLTGGGVLLMLIVFLLVKVIFFGGFRSDAPVTAEGEWPMLVESVLADGELLVYDITAGEQKTVTMTAETILTDRMEAEISADEVAEGDLLVMQLDQTGEVVIQATYGGGIFREEVTGLEADTEKHRLTGEKEKYDYDERTMFLYDGESISPEDLEPCDVLELSGIQDTVWSVNVLEYHGYIKVDNKTAVKNGTFRLDEEDEQPLDEVERIAVSEGSHTITVEGDNIETRKDTVFVEAGEEYVYDLSKAQEKVGVLVINANVTDYKLYINGAQTDSSVPAVLPLGEYDVVILKNGYQDWNQKVVLDKDTVSVTANLEREVQYGTVVIASDVEGTVVYVDGQEIGIAPLQTTLTYGEHMIVLRKEGYPDYEHNVSVETPVLHLNATM</sequence>
<evidence type="ECO:0000313" key="4">
    <source>
        <dbReference type="EMBL" id="MBM6877256.1"/>
    </source>
</evidence>
<dbReference type="PANTHER" id="PTHR36194">
    <property type="entry name" value="S-LAYER-LIKE PROTEIN"/>
    <property type="match status" value="1"/>
</dbReference>
<feature type="compositionally biased region" description="Basic and acidic residues" evidence="1">
    <location>
        <begin position="52"/>
        <end position="79"/>
    </location>
</feature>
<dbReference type="InterPro" id="IPR013229">
    <property type="entry name" value="PEGA"/>
</dbReference>
<protein>
    <submittedName>
        <fullName evidence="4">PEGA domain-containing protein</fullName>
    </submittedName>
</protein>
<dbReference type="Proteomes" id="UP000729290">
    <property type="component" value="Unassembled WGS sequence"/>
</dbReference>
<name>A0ABS2G708_9FIRM</name>
<reference evidence="4 5" key="1">
    <citation type="journal article" date="2021" name="Sci. Rep.">
        <title>The distribution of antibiotic resistance genes in chicken gut microbiota commensals.</title>
        <authorList>
            <person name="Juricova H."/>
            <person name="Matiasovicova J."/>
            <person name="Kubasova T."/>
            <person name="Cejkova D."/>
            <person name="Rychlik I."/>
        </authorList>
    </citation>
    <scope>NUCLEOTIDE SEQUENCE [LARGE SCALE GENOMIC DNA]</scope>
    <source>
        <strain evidence="4 5">An431b</strain>
    </source>
</reference>